<dbReference type="Proteomes" id="UP000198571">
    <property type="component" value="Unassembled WGS sequence"/>
</dbReference>
<evidence type="ECO:0000256" key="5">
    <source>
        <dbReference type="ARBA" id="ARBA00023163"/>
    </source>
</evidence>
<dbReference type="PRINTS" id="PR00038">
    <property type="entry name" value="HTHLUXR"/>
</dbReference>
<dbReference type="SMART" id="SM00421">
    <property type="entry name" value="HTH_LUXR"/>
    <property type="match status" value="1"/>
</dbReference>
<evidence type="ECO:0000256" key="6">
    <source>
        <dbReference type="PROSITE-ProRule" id="PRU00169"/>
    </source>
</evidence>
<keyword evidence="10" id="KW-1185">Reference proteome</keyword>
<dbReference type="Pfam" id="PF00072">
    <property type="entry name" value="Response_reg"/>
    <property type="match status" value="1"/>
</dbReference>
<organism evidence="9 10">
    <name type="scientific">Salipaludibacillus aurantiacus</name>
    <dbReference type="NCBI Taxonomy" id="1601833"/>
    <lineage>
        <taxon>Bacteria</taxon>
        <taxon>Bacillati</taxon>
        <taxon>Bacillota</taxon>
        <taxon>Bacilli</taxon>
        <taxon>Bacillales</taxon>
        <taxon>Bacillaceae</taxon>
    </lineage>
</organism>
<evidence type="ECO:0000256" key="1">
    <source>
        <dbReference type="ARBA" id="ARBA00004496"/>
    </source>
</evidence>
<evidence type="ECO:0000313" key="9">
    <source>
        <dbReference type="EMBL" id="SES07678.1"/>
    </source>
</evidence>
<dbReference type="EMBL" id="FOGT01000007">
    <property type="protein sequence ID" value="SES07678.1"/>
    <property type="molecule type" value="Genomic_DNA"/>
</dbReference>
<dbReference type="PROSITE" id="PS50043">
    <property type="entry name" value="HTH_LUXR_2"/>
    <property type="match status" value="1"/>
</dbReference>
<keyword evidence="2 6" id="KW-0597">Phosphoprotein</keyword>
<keyword evidence="3" id="KW-0805">Transcription regulation</keyword>
<evidence type="ECO:0000256" key="2">
    <source>
        <dbReference type="ARBA" id="ARBA00022553"/>
    </source>
</evidence>
<comment type="subcellular location">
    <subcellularLocation>
        <location evidence="1">Cytoplasm</location>
    </subcellularLocation>
</comment>
<dbReference type="CDD" id="cd06170">
    <property type="entry name" value="LuxR_C_like"/>
    <property type="match status" value="1"/>
</dbReference>
<dbReference type="InterPro" id="IPR016032">
    <property type="entry name" value="Sig_transdc_resp-reg_C-effctor"/>
</dbReference>
<dbReference type="InterPro" id="IPR039420">
    <property type="entry name" value="WalR-like"/>
</dbReference>
<dbReference type="AlphaFoldDB" id="A0A1H9UEJ3"/>
<keyword evidence="5" id="KW-0804">Transcription</keyword>
<dbReference type="InterPro" id="IPR000792">
    <property type="entry name" value="Tscrpt_reg_LuxR_C"/>
</dbReference>
<dbReference type="PROSITE" id="PS50110">
    <property type="entry name" value="RESPONSE_REGULATORY"/>
    <property type="match status" value="1"/>
</dbReference>
<keyword evidence="4 9" id="KW-0238">DNA-binding</keyword>
<dbReference type="GO" id="GO:0006355">
    <property type="term" value="P:regulation of DNA-templated transcription"/>
    <property type="evidence" value="ECO:0007669"/>
    <property type="project" value="InterPro"/>
</dbReference>
<dbReference type="STRING" id="1601833.SAMN05518684_107157"/>
<protein>
    <submittedName>
        <fullName evidence="9">DNA-binding response regulator, NarL/FixJ family, contains REC and HTH domains</fullName>
    </submittedName>
</protein>
<evidence type="ECO:0000256" key="3">
    <source>
        <dbReference type="ARBA" id="ARBA00023015"/>
    </source>
</evidence>
<gene>
    <name evidence="9" type="ORF">SAMN05518684_107157</name>
</gene>
<accession>A0A1H9UEJ3</accession>
<dbReference type="GO" id="GO:0003677">
    <property type="term" value="F:DNA binding"/>
    <property type="evidence" value="ECO:0007669"/>
    <property type="project" value="UniProtKB-KW"/>
</dbReference>
<evidence type="ECO:0000259" key="8">
    <source>
        <dbReference type="PROSITE" id="PS50110"/>
    </source>
</evidence>
<dbReference type="CDD" id="cd17535">
    <property type="entry name" value="REC_NarL-like"/>
    <property type="match status" value="1"/>
</dbReference>
<dbReference type="SUPFAM" id="SSF46894">
    <property type="entry name" value="C-terminal effector domain of the bipartite response regulators"/>
    <property type="match status" value="1"/>
</dbReference>
<feature type="domain" description="HTH luxR-type" evidence="7">
    <location>
        <begin position="140"/>
        <end position="205"/>
    </location>
</feature>
<sequence length="211" mass="23536">MHNIILADDHQIVRDGLKMIVEAAQDLTVVEEASDGDELLDKAIELKPDLILSDLKMPGQSIIESSPRIITASPHTKIIVLTAYDNSEDIYNAMDAGVDGYIMKDTPPDKIMATIQMVIEGFSCFQPKVSRQHPGTAKESEKDKLQLTPREEEVFRCIVNNLSNHEISQELFISETTVKTHVSSILRKTGQPNRSQAVVYALKNRLIDIPV</sequence>
<evidence type="ECO:0000259" key="7">
    <source>
        <dbReference type="PROSITE" id="PS50043"/>
    </source>
</evidence>
<name>A0A1H9UEJ3_9BACI</name>
<proteinExistence type="predicted"/>
<feature type="domain" description="Response regulatory" evidence="8">
    <location>
        <begin position="3"/>
        <end position="119"/>
    </location>
</feature>
<dbReference type="PANTHER" id="PTHR43214">
    <property type="entry name" value="TWO-COMPONENT RESPONSE REGULATOR"/>
    <property type="match status" value="1"/>
</dbReference>
<dbReference type="InterPro" id="IPR001789">
    <property type="entry name" value="Sig_transdc_resp-reg_receiver"/>
</dbReference>
<evidence type="ECO:0000313" key="10">
    <source>
        <dbReference type="Proteomes" id="UP000198571"/>
    </source>
</evidence>
<dbReference type="InterPro" id="IPR058245">
    <property type="entry name" value="NreC/VraR/RcsB-like_REC"/>
</dbReference>
<dbReference type="GO" id="GO:0000160">
    <property type="term" value="P:phosphorelay signal transduction system"/>
    <property type="evidence" value="ECO:0007669"/>
    <property type="project" value="InterPro"/>
</dbReference>
<dbReference type="RefSeq" id="WP_093051531.1">
    <property type="nucleotide sequence ID" value="NZ_FOGT01000007.1"/>
</dbReference>
<dbReference type="Gene3D" id="3.40.50.2300">
    <property type="match status" value="1"/>
</dbReference>
<dbReference type="SMART" id="SM00448">
    <property type="entry name" value="REC"/>
    <property type="match status" value="1"/>
</dbReference>
<dbReference type="InterPro" id="IPR011006">
    <property type="entry name" value="CheY-like_superfamily"/>
</dbReference>
<evidence type="ECO:0000256" key="4">
    <source>
        <dbReference type="ARBA" id="ARBA00023125"/>
    </source>
</evidence>
<reference evidence="10" key="1">
    <citation type="submission" date="2016-10" db="EMBL/GenBank/DDBJ databases">
        <authorList>
            <person name="Varghese N."/>
            <person name="Submissions S."/>
        </authorList>
    </citation>
    <scope>NUCLEOTIDE SEQUENCE [LARGE SCALE GENOMIC DNA]</scope>
    <source>
        <strain evidence="10">S9</strain>
    </source>
</reference>
<dbReference type="GO" id="GO:0005737">
    <property type="term" value="C:cytoplasm"/>
    <property type="evidence" value="ECO:0007669"/>
    <property type="project" value="UniProtKB-SubCell"/>
</dbReference>
<dbReference type="OrthoDB" id="9780153at2"/>
<dbReference type="Pfam" id="PF00196">
    <property type="entry name" value="GerE"/>
    <property type="match status" value="1"/>
</dbReference>
<dbReference type="PANTHER" id="PTHR43214:SF37">
    <property type="entry name" value="TRANSCRIPTIONAL REGULATORY PROTEIN YDFI"/>
    <property type="match status" value="1"/>
</dbReference>
<feature type="modified residue" description="4-aspartylphosphate" evidence="6">
    <location>
        <position position="54"/>
    </location>
</feature>
<dbReference type="SUPFAM" id="SSF52172">
    <property type="entry name" value="CheY-like"/>
    <property type="match status" value="1"/>
</dbReference>